<keyword evidence="3" id="KW-1185">Reference proteome</keyword>
<dbReference type="Proteomes" id="UP001597511">
    <property type="component" value="Unassembled WGS sequence"/>
</dbReference>
<dbReference type="Pfam" id="PF00856">
    <property type="entry name" value="SET"/>
    <property type="match status" value="1"/>
</dbReference>
<evidence type="ECO:0000313" key="2">
    <source>
        <dbReference type="EMBL" id="MFD2920217.1"/>
    </source>
</evidence>
<dbReference type="PIRSF" id="PIRSF022536">
    <property type="entry name" value="A612L_SET"/>
    <property type="match status" value="1"/>
</dbReference>
<organism evidence="2 3">
    <name type="scientific">Terrimonas rubra</name>
    <dbReference type="NCBI Taxonomy" id="1035890"/>
    <lineage>
        <taxon>Bacteria</taxon>
        <taxon>Pseudomonadati</taxon>
        <taxon>Bacteroidota</taxon>
        <taxon>Chitinophagia</taxon>
        <taxon>Chitinophagales</taxon>
        <taxon>Chitinophagaceae</taxon>
        <taxon>Terrimonas</taxon>
    </lineage>
</organism>
<gene>
    <name evidence="2" type="ORF">ACFS6H_10885</name>
</gene>
<evidence type="ECO:0000313" key="3">
    <source>
        <dbReference type="Proteomes" id="UP001597511"/>
    </source>
</evidence>
<evidence type="ECO:0000259" key="1">
    <source>
        <dbReference type="PROSITE" id="PS50280"/>
    </source>
</evidence>
<reference evidence="3" key="1">
    <citation type="journal article" date="2019" name="Int. J. Syst. Evol. Microbiol.">
        <title>The Global Catalogue of Microorganisms (GCM) 10K type strain sequencing project: providing services to taxonomists for standard genome sequencing and annotation.</title>
        <authorList>
            <consortium name="The Broad Institute Genomics Platform"/>
            <consortium name="The Broad Institute Genome Sequencing Center for Infectious Disease"/>
            <person name="Wu L."/>
            <person name="Ma J."/>
        </authorList>
    </citation>
    <scope>NUCLEOTIDE SEQUENCE [LARGE SCALE GENOMIC DNA]</scope>
    <source>
        <strain evidence="3">KCTC 23299</strain>
    </source>
</reference>
<dbReference type="SUPFAM" id="SSF82199">
    <property type="entry name" value="SET domain"/>
    <property type="match status" value="1"/>
</dbReference>
<feature type="domain" description="SET" evidence="1">
    <location>
        <begin position="12"/>
        <end position="121"/>
    </location>
</feature>
<dbReference type="InterPro" id="IPR001214">
    <property type="entry name" value="SET_dom"/>
</dbReference>
<comment type="caution">
    <text evidence="2">The sequence shown here is derived from an EMBL/GenBank/DDBJ whole genome shotgun (WGS) entry which is preliminary data.</text>
</comment>
<name>A0ABW6A632_9BACT</name>
<dbReference type="EMBL" id="JBHUOZ010000003">
    <property type="protein sequence ID" value="MFD2920217.1"/>
    <property type="molecule type" value="Genomic_DNA"/>
</dbReference>
<sequence length="138" mass="16029">MLLFNKRIVQPTNVEVKESPLHGRGVYAKQRIFKGSLIERAPVVFLSAEAKEALRYTKLFNYYFLIKNQEMPAAFGFGYASFYNHSPEANAFYSFSNKRNTLNIYAYRTIEPGTEITINYNGHPLNREAVYFPQQNKE</sequence>
<dbReference type="PROSITE" id="PS50280">
    <property type="entry name" value="SET"/>
    <property type="match status" value="1"/>
</dbReference>
<accession>A0ABW6A632</accession>
<dbReference type="RefSeq" id="WP_386098226.1">
    <property type="nucleotide sequence ID" value="NZ_JBHUOZ010000003.1"/>
</dbReference>
<dbReference type="InterPro" id="IPR009207">
    <property type="entry name" value="SET7_MeTrfase"/>
</dbReference>
<dbReference type="InterPro" id="IPR046341">
    <property type="entry name" value="SET_dom_sf"/>
</dbReference>
<protein>
    <submittedName>
        <fullName evidence="2">SET domain-containing protein-lysine N-methyltransferase</fullName>
    </submittedName>
</protein>
<dbReference type="SMART" id="SM00317">
    <property type="entry name" value="SET"/>
    <property type="match status" value="1"/>
</dbReference>
<dbReference type="Gene3D" id="2.170.270.10">
    <property type="entry name" value="SET domain"/>
    <property type="match status" value="1"/>
</dbReference>
<proteinExistence type="predicted"/>